<name>A0A8J2Z1U7_9PROT</name>
<evidence type="ECO:0000313" key="1">
    <source>
        <dbReference type="EMBL" id="GGF49826.1"/>
    </source>
</evidence>
<protein>
    <submittedName>
        <fullName evidence="1">Uncharacterized protein</fullName>
    </submittedName>
</protein>
<keyword evidence="2" id="KW-1185">Reference proteome</keyword>
<organism evidence="1 2">
    <name type="scientific">Aliidongia dinghuensis</name>
    <dbReference type="NCBI Taxonomy" id="1867774"/>
    <lineage>
        <taxon>Bacteria</taxon>
        <taxon>Pseudomonadati</taxon>
        <taxon>Pseudomonadota</taxon>
        <taxon>Alphaproteobacteria</taxon>
        <taxon>Rhodospirillales</taxon>
        <taxon>Dongiaceae</taxon>
        <taxon>Aliidongia</taxon>
    </lineage>
</organism>
<gene>
    <name evidence="1" type="ORF">GCM10011611_65310</name>
</gene>
<reference evidence="1" key="1">
    <citation type="journal article" date="2014" name="Int. J. Syst. Evol. Microbiol.">
        <title>Complete genome sequence of Corynebacterium casei LMG S-19264T (=DSM 44701T), isolated from a smear-ripened cheese.</title>
        <authorList>
            <consortium name="US DOE Joint Genome Institute (JGI-PGF)"/>
            <person name="Walter F."/>
            <person name="Albersmeier A."/>
            <person name="Kalinowski J."/>
            <person name="Ruckert C."/>
        </authorList>
    </citation>
    <scope>NUCLEOTIDE SEQUENCE</scope>
    <source>
        <strain evidence="1">CGMCC 1.15725</strain>
    </source>
</reference>
<proteinExistence type="predicted"/>
<dbReference type="AlphaFoldDB" id="A0A8J2Z1U7"/>
<comment type="caution">
    <text evidence="1">The sequence shown here is derived from an EMBL/GenBank/DDBJ whole genome shotgun (WGS) entry which is preliminary data.</text>
</comment>
<dbReference type="EMBL" id="BMJQ01000031">
    <property type="protein sequence ID" value="GGF49826.1"/>
    <property type="molecule type" value="Genomic_DNA"/>
</dbReference>
<sequence>MKIDENERIATEPGASPVREARLVRRIAASIDSDDVKITISGRFTFDKVADARAALERDGVQGKYLVTAGETQVARGSPRSIRANDGFRGVAKDDLNVASAEGWNSSSGVSLRGDRPWGMVIA</sequence>
<dbReference type="Proteomes" id="UP000646365">
    <property type="component" value="Unassembled WGS sequence"/>
</dbReference>
<accession>A0A8J2Z1U7</accession>
<reference evidence="1" key="2">
    <citation type="submission" date="2020-09" db="EMBL/GenBank/DDBJ databases">
        <authorList>
            <person name="Sun Q."/>
            <person name="Zhou Y."/>
        </authorList>
    </citation>
    <scope>NUCLEOTIDE SEQUENCE</scope>
    <source>
        <strain evidence="1">CGMCC 1.15725</strain>
    </source>
</reference>
<evidence type="ECO:0000313" key="2">
    <source>
        <dbReference type="Proteomes" id="UP000646365"/>
    </source>
</evidence>